<accession>A0A9P9WLN9</accession>
<dbReference type="GO" id="GO:0004672">
    <property type="term" value="F:protein kinase activity"/>
    <property type="evidence" value="ECO:0007669"/>
    <property type="project" value="InterPro"/>
</dbReference>
<organism evidence="4 5">
    <name type="scientific">Neoarthrinium moseri</name>
    <dbReference type="NCBI Taxonomy" id="1658444"/>
    <lineage>
        <taxon>Eukaryota</taxon>
        <taxon>Fungi</taxon>
        <taxon>Dikarya</taxon>
        <taxon>Ascomycota</taxon>
        <taxon>Pezizomycotina</taxon>
        <taxon>Sordariomycetes</taxon>
        <taxon>Xylariomycetidae</taxon>
        <taxon>Amphisphaeriales</taxon>
        <taxon>Apiosporaceae</taxon>
        <taxon>Neoarthrinium</taxon>
    </lineage>
</organism>
<proteinExistence type="predicted"/>
<dbReference type="InterPro" id="IPR017441">
    <property type="entry name" value="Protein_kinase_ATP_BS"/>
</dbReference>
<dbReference type="PROSITE" id="PS00107">
    <property type="entry name" value="PROTEIN_KINASE_ATP"/>
    <property type="match status" value="1"/>
</dbReference>
<dbReference type="Gene3D" id="1.10.510.10">
    <property type="entry name" value="Transferase(Phosphotransferase) domain 1"/>
    <property type="match status" value="1"/>
</dbReference>
<keyword evidence="5" id="KW-1185">Reference proteome</keyword>
<evidence type="ECO:0000256" key="1">
    <source>
        <dbReference type="PROSITE-ProRule" id="PRU10141"/>
    </source>
</evidence>
<dbReference type="EMBL" id="JAFIMR010000015">
    <property type="protein sequence ID" value="KAI1869579.1"/>
    <property type="molecule type" value="Genomic_DNA"/>
</dbReference>
<name>A0A9P9WLN9_9PEZI</name>
<dbReference type="Proteomes" id="UP000829685">
    <property type="component" value="Unassembled WGS sequence"/>
</dbReference>
<dbReference type="GO" id="GO:0005524">
    <property type="term" value="F:ATP binding"/>
    <property type="evidence" value="ECO:0007669"/>
    <property type="project" value="UniProtKB-UniRule"/>
</dbReference>
<feature type="region of interest" description="Disordered" evidence="2">
    <location>
        <begin position="88"/>
        <end position="148"/>
    </location>
</feature>
<feature type="domain" description="Protein kinase" evidence="3">
    <location>
        <begin position="21"/>
        <end position="366"/>
    </location>
</feature>
<evidence type="ECO:0000256" key="2">
    <source>
        <dbReference type="SAM" id="MobiDB-lite"/>
    </source>
</evidence>
<gene>
    <name evidence="4" type="ORF">JX265_006669</name>
</gene>
<reference evidence="4" key="1">
    <citation type="submission" date="2021-03" db="EMBL/GenBank/DDBJ databases">
        <title>Revisited historic fungal species revealed as producer of novel bioactive compounds through whole genome sequencing and comparative genomics.</title>
        <authorList>
            <person name="Vignolle G.A."/>
            <person name="Hochenegger N."/>
            <person name="Mach R.L."/>
            <person name="Mach-Aigner A.R."/>
            <person name="Javad Rahimi M."/>
            <person name="Salim K.A."/>
            <person name="Chan C.M."/>
            <person name="Lim L.B.L."/>
            <person name="Cai F."/>
            <person name="Druzhinina I.S."/>
            <person name="U'Ren J.M."/>
            <person name="Derntl C."/>
        </authorList>
    </citation>
    <scope>NUCLEOTIDE SEQUENCE</scope>
    <source>
        <strain evidence="4">TUCIM 5799</strain>
    </source>
</reference>
<evidence type="ECO:0000259" key="3">
    <source>
        <dbReference type="PROSITE" id="PS50011"/>
    </source>
</evidence>
<dbReference type="SUPFAM" id="SSF56112">
    <property type="entry name" value="Protein kinase-like (PK-like)"/>
    <property type="match status" value="1"/>
</dbReference>
<comment type="caution">
    <text evidence="4">The sequence shown here is derived from an EMBL/GenBank/DDBJ whole genome shotgun (WGS) entry which is preliminary data.</text>
</comment>
<dbReference type="AlphaFoldDB" id="A0A9P9WLN9"/>
<keyword evidence="1" id="KW-0547">Nucleotide-binding</keyword>
<evidence type="ECO:0000313" key="5">
    <source>
        <dbReference type="Proteomes" id="UP000829685"/>
    </source>
</evidence>
<feature type="binding site" evidence="1">
    <location>
        <position position="54"/>
    </location>
    <ligand>
        <name>ATP</name>
        <dbReference type="ChEBI" id="CHEBI:30616"/>
    </ligand>
</feature>
<sequence>MAEIRRLHNALLTYFTPESIFTLETLIGNGLHALTSRVGYKDPQSGKYKRFVVKQMRRNNRHDIRELKKEKGWLKKLSHARHIVNLVADLPDNPLGEPSDDRDDPHGDDLQGNDSQGDGSQGDGSQGDDSQGDDPSGGGDQEDSEDEVEVPIADRIILMEWLEHGTLGDFITRIRTRPKPLPNRLLWRFLGCSMAYPPDRPPPVGSSQRSEALNYIRVGEAARPSLLQHNDLHDSNTDMEHNIAPILKLIDFGSAVELPSLDGDPLYGVRSNLIDVGFIMCGIILRKRWREIWPSAAARRVNFVPRDGETPIQTRATPLYSMNGSPDPWPASTDPDLKRLVSLMMARDKTQRPDLGRLLDEVMPCILRRNASYYDDAEEEDGANIKELWRSILLEPPQNSTAADPFEISS</sequence>
<dbReference type="PROSITE" id="PS50011">
    <property type="entry name" value="PROTEIN_KINASE_DOM"/>
    <property type="match status" value="1"/>
</dbReference>
<evidence type="ECO:0000313" key="4">
    <source>
        <dbReference type="EMBL" id="KAI1869579.1"/>
    </source>
</evidence>
<dbReference type="InterPro" id="IPR000719">
    <property type="entry name" value="Prot_kinase_dom"/>
</dbReference>
<protein>
    <recommendedName>
        <fullName evidence="3">Protein kinase domain-containing protein</fullName>
    </recommendedName>
</protein>
<dbReference type="InterPro" id="IPR011009">
    <property type="entry name" value="Kinase-like_dom_sf"/>
</dbReference>
<keyword evidence="1" id="KW-0067">ATP-binding</keyword>